<accession>A0A9D2PA33</accession>
<protein>
    <recommendedName>
        <fullName evidence="5">Pseudouridine synthase</fullName>
        <ecNumber evidence="5">5.4.99.-</ecNumber>
    </recommendedName>
</protein>
<dbReference type="GO" id="GO:0000455">
    <property type="term" value="P:enzyme-directed rRNA pseudouridine synthesis"/>
    <property type="evidence" value="ECO:0007669"/>
    <property type="project" value="UniProtKB-ARBA"/>
</dbReference>
<dbReference type="CDD" id="cd02553">
    <property type="entry name" value="PseudoU_synth_RsuA"/>
    <property type="match status" value="1"/>
</dbReference>
<evidence type="ECO:0000259" key="6">
    <source>
        <dbReference type="SMART" id="SM00363"/>
    </source>
</evidence>
<dbReference type="Proteomes" id="UP000823883">
    <property type="component" value="Unassembled WGS sequence"/>
</dbReference>
<dbReference type="SUPFAM" id="SSF55174">
    <property type="entry name" value="Alpha-L RNA-binding motif"/>
    <property type="match status" value="1"/>
</dbReference>
<proteinExistence type="inferred from homology"/>
<evidence type="ECO:0000256" key="3">
    <source>
        <dbReference type="ARBA" id="ARBA00023235"/>
    </source>
</evidence>
<evidence type="ECO:0000256" key="1">
    <source>
        <dbReference type="ARBA" id="ARBA00008348"/>
    </source>
</evidence>
<dbReference type="NCBIfam" id="TIGR00093">
    <property type="entry name" value="pseudouridine synthase"/>
    <property type="match status" value="1"/>
</dbReference>
<dbReference type="InterPro" id="IPR020103">
    <property type="entry name" value="PsdUridine_synth_cat_dom_sf"/>
</dbReference>
<dbReference type="InterPro" id="IPR000748">
    <property type="entry name" value="PsdUridine_synth_RsuA/RluB/E/F"/>
</dbReference>
<dbReference type="InterPro" id="IPR036986">
    <property type="entry name" value="S4_RNA-bd_sf"/>
</dbReference>
<dbReference type="FunFam" id="3.30.70.1560:FF:000001">
    <property type="entry name" value="Pseudouridine synthase"/>
    <property type="match status" value="1"/>
</dbReference>
<comment type="caution">
    <text evidence="7">The sequence shown here is derived from an EMBL/GenBank/DDBJ whole genome shotgun (WGS) entry which is preliminary data.</text>
</comment>
<dbReference type="Gene3D" id="3.30.70.1560">
    <property type="entry name" value="Alpha-L RNA-binding motif"/>
    <property type="match status" value="1"/>
</dbReference>
<dbReference type="SUPFAM" id="SSF55120">
    <property type="entry name" value="Pseudouridine synthase"/>
    <property type="match status" value="1"/>
</dbReference>
<feature type="domain" description="RNA-binding S4" evidence="6">
    <location>
        <begin position="6"/>
        <end position="64"/>
    </location>
</feature>
<dbReference type="EMBL" id="DWWL01000012">
    <property type="protein sequence ID" value="HJC46930.1"/>
    <property type="molecule type" value="Genomic_DNA"/>
</dbReference>
<dbReference type="InterPro" id="IPR006145">
    <property type="entry name" value="PsdUridine_synth_RsuA/RluA"/>
</dbReference>
<dbReference type="Pfam" id="PF01479">
    <property type="entry name" value="S4"/>
    <property type="match status" value="1"/>
</dbReference>
<dbReference type="GO" id="GO:0003723">
    <property type="term" value="F:RNA binding"/>
    <property type="evidence" value="ECO:0007669"/>
    <property type="project" value="UniProtKB-KW"/>
</dbReference>
<dbReference type="InterPro" id="IPR002942">
    <property type="entry name" value="S4_RNA-bd"/>
</dbReference>
<comment type="similarity">
    <text evidence="1 5">Belongs to the pseudouridine synthase RsuA family.</text>
</comment>
<dbReference type="EC" id="5.4.99.-" evidence="5"/>
<dbReference type="GO" id="GO:0120159">
    <property type="term" value="F:rRNA pseudouridine synthase activity"/>
    <property type="evidence" value="ECO:0007669"/>
    <property type="project" value="UniProtKB-ARBA"/>
</dbReference>
<reference evidence="7" key="1">
    <citation type="journal article" date="2021" name="PeerJ">
        <title>Extensive microbial diversity within the chicken gut microbiome revealed by metagenomics and culture.</title>
        <authorList>
            <person name="Gilroy R."/>
            <person name="Ravi A."/>
            <person name="Getino M."/>
            <person name="Pursley I."/>
            <person name="Horton D.L."/>
            <person name="Alikhan N.F."/>
            <person name="Baker D."/>
            <person name="Gharbi K."/>
            <person name="Hall N."/>
            <person name="Watson M."/>
            <person name="Adriaenssens E.M."/>
            <person name="Foster-Nyarko E."/>
            <person name="Jarju S."/>
            <person name="Secka A."/>
            <person name="Antonio M."/>
            <person name="Oren A."/>
            <person name="Chaudhuri R.R."/>
            <person name="La Ragione R."/>
            <person name="Hildebrand F."/>
            <person name="Pallen M.J."/>
        </authorList>
    </citation>
    <scope>NUCLEOTIDE SEQUENCE</scope>
    <source>
        <strain evidence="7">CHK183-5548</strain>
    </source>
</reference>
<dbReference type="PROSITE" id="PS01149">
    <property type="entry name" value="PSI_RSU"/>
    <property type="match status" value="1"/>
</dbReference>
<evidence type="ECO:0000256" key="2">
    <source>
        <dbReference type="ARBA" id="ARBA00022884"/>
    </source>
</evidence>
<dbReference type="PANTHER" id="PTHR47683">
    <property type="entry name" value="PSEUDOURIDINE SYNTHASE FAMILY PROTEIN-RELATED"/>
    <property type="match status" value="1"/>
</dbReference>
<evidence type="ECO:0000256" key="4">
    <source>
        <dbReference type="PROSITE-ProRule" id="PRU00182"/>
    </source>
</evidence>
<keyword evidence="3 5" id="KW-0413">Isomerase</keyword>
<evidence type="ECO:0000256" key="5">
    <source>
        <dbReference type="RuleBase" id="RU003887"/>
    </source>
</evidence>
<dbReference type="InterPro" id="IPR020094">
    <property type="entry name" value="TruA/RsuA/RluB/E/F_N"/>
</dbReference>
<evidence type="ECO:0000313" key="7">
    <source>
        <dbReference type="EMBL" id="HJC46930.1"/>
    </source>
</evidence>
<dbReference type="Pfam" id="PF00849">
    <property type="entry name" value="PseudoU_synth_2"/>
    <property type="match status" value="1"/>
</dbReference>
<dbReference type="PANTHER" id="PTHR47683:SF4">
    <property type="entry name" value="PSEUDOURIDINE SYNTHASE"/>
    <property type="match status" value="1"/>
</dbReference>
<dbReference type="InterPro" id="IPR018496">
    <property type="entry name" value="PsdUridine_synth_RsuA/RluB_CS"/>
</dbReference>
<gene>
    <name evidence="7" type="ORF">IAA04_02625</name>
</gene>
<dbReference type="Gene3D" id="3.30.70.580">
    <property type="entry name" value="Pseudouridine synthase I, catalytic domain, N-terminal subdomain"/>
    <property type="match status" value="1"/>
</dbReference>
<keyword evidence="2 4" id="KW-0694">RNA-binding</keyword>
<dbReference type="PROSITE" id="PS50889">
    <property type="entry name" value="S4"/>
    <property type="match status" value="1"/>
</dbReference>
<organism evidence="7 8">
    <name type="scientific">Candidatus Lachnoclostridium pullistercoris</name>
    <dbReference type="NCBI Taxonomy" id="2838632"/>
    <lineage>
        <taxon>Bacteria</taxon>
        <taxon>Bacillati</taxon>
        <taxon>Bacillota</taxon>
        <taxon>Clostridia</taxon>
        <taxon>Lachnospirales</taxon>
        <taxon>Lachnospiraceae</taxon>
    </lineage>
</organism>
<dbReference type="Gene3D" id="3.10.290.10">
    <property type="entry name" value="RNA-binding S4 domain"/>
    <property type="match status" value="1"/>
</dbReference>
<evidence type="ECO:0000313" key="8">
    <source>
        <dbReference type="Proteomes" id="UP000823883"/>
    </source>
</evidence>
<dbReference type="InterPro" id="IPR050343">
    <property type="entry name" value="RsuA_PseudoU_synthase"/>
</dbReference>
<dbReference type="CDD" id="cd00165">
    <property type="entry name" value="S4"/>
    <property type="match status" value="1"/>
</dbReference>
<name>A0A9D2PA33_9FIRM</name>
<dbReference type="AlphaFoldDB" id="A0A9D2PA33"/>
<reference evidence="7" key="2">
    <citation type="submission" date="2021-04" db="EMBL/GenBank/DDBJ databases">
        <authorList>
            <person name="Gilroy R."/>
        </authorList>
    </citation>
    <scope>NUCLEOTIDE SEQUENCE</scope>
    <source>
        <strain evidence="7">CHK183-5548</strain>
    </source>
</reference>
<dbReference type="InterPro" id="IPR042092">
    <property type="entry name" value="PsdUridine_s_RsuA/RluB/E/F_cat"/>
</dbReference>
<dbReference type="GO" id="GO:0005829">
    <property type="term" value="C:cytosol"/>
    <property type="evidence" value="ECO:0007669"/>
    <property type="project" value="UniProtKB-ARBA"/>
</dbReference>
<sequence length="241" mass="26841">MAEKPMRLDRFLTEMTGFTRTQAKEAAKKGRIAVDGVITRKTDGKILPGVQKVTVDGEEIVYLAAEYFMLNKPAGVVSATEDGRYPTVTSLILEKKRSDLFPVGRLDLDTEGLLLITNDGDLAHRLLSPRRHVDKVYELTYSGSLPADAKERFAEGIVLEDGTKTMPAVLEPLDFDGQGGAARLTIREGKFHQVKRMMEAVGCRVTYLKRVSMGSLVLDKNLKPGQYRQLTAEELEELRQI</sequence>
<dbReference type="SMART" id="SM00363">
    <property type="entry name" value="S4"/>
    <property type="match status" value="1"/>
</dbReference>